<evidence type="ECO:0000313" key="2">
    <source>
        <dbReference type="EMBL" id="ABM28327.1"/>
    </source>
</evidence>
<keyword evidence="1" id="KW-0732">Signal</keyword>
<feature type="signal peptide" evidence="1">
    <location>
        <begin position="1"/>
        <end position="22"/>
    </location>
</feature>
<evidence type="ECO:0000256" key="1">
    <source>
        <dbReference type="SAM" id="SignalP"/>
    </source>
</evidence>
<dbReference type="RefSeq" id="WP_011792189.1">
    <property type="nucleotide sequence ID" value="NC_008751.1"/>
</dbReference>
<reference evidence="3" key="1">
    <citation type="journal article" date="2009" name="Environ. Microbiol.">
        <title>Contribution of mobile genetic elements to Desulfovibrio vulgaris genome plasticity.</title>
        <authorList>
            <person name="Walker C.B."/>
            <person name="Stolyar S."/>
            <person name="Chivian D."/>
            <person name="Pinel N."/>
            <person name="Gabster J.A."/>
            <person name="Dehal P.S."/>
            <person name="He Z."/>
            <person name="Yang Z.K."/>
            <person name="Yen H.C."/>
            <person name="Zhou J."/>
            <person name="Wall J.D."/>
            <person name="Hazen T.C."/>
            <person name="Arkin A.P."/>
            <person name="Stahl D.A."/>
        </authorList>
    </citation>
    <scope>NUCLEOTIDE SEQUENCE [LARGE SCALE GENOMIC DNA]</scope>
    <source>
        <strain evidence="3">DP4</strain>
    </source>
</reference>
<dbReference type="AlphaFoldDB" id="A0A0H3A786"/>
<name>A0A0H3A786_NITV4</name>
<proteinExistence type="predicted"/>
<dbReference type="Proteomes" id="UP000009173">
    <property type="component" value="Chromosome"/>
</dbReference>
<accession>A0A0H3A786</accession>
<dbReference type="HOGENOM" id="CLU_151807_0_0_7"/>
<evidence type="ECO:0008006" key="4">
    <source>
        <dbReference type="Google" id="ProtNLM"/>
    </source>
</evidence>
<dbReference type="KEGG" id="dvl:Dvul_1309"/>
<evidence type="ECO:0000313" key="3">
    <source>
        <dbReference type="Proteomes" id="UP000009173"/>
    </source>
</evidence>
<sequence precursor="true">MRLLLALLVGVCLLLAQLPAHAEGSLLPNGEYPEADCRSPLRPLAGDRHSEWMHYRNEMLRYRACVEAYVRTAREDMQRIQRQVDRAVRDYNREAGMP</sequence>
<gene>
    <name evidence="2" type="ordered locus">Dvul_1309</name>
</gene>
<dbReference type="EMBL" id="CP000527">
    <property type="protein sequence ID" value="ABM28327.1"/>
    <property type="molecule type" value="Genomic_DNA"/>
</dbReference>
<feature type="chain" id="PRO_5002604285" description="Lipoprotein" evidence="1">
    <location>
        <begin position="23"/>
        <end position="98"/>
    </location>
</feature>
<organism evidence="2 3">
    <name type="scientific">Nitratidesulfovibrio vulgaris (strain DP4)</name>
    <name type="common">Desulfovibrio vulgaris</name>
    <dbReference type="NCBI Taxonomy" id="391774"/>
    <lineage>
        <taxon>Bacteria</taxon>
        <taxon>Pseudomonadati</taxon>
        <taxon>Thermodesulfobacteriota</taxon>
        <taxon>Desulfovibrionia</taxon>
        <taxon>Desulfovibrionales</taxon>
        <taxon>Desulfovibrionaceae</taxon>
        <taxon>Nitratidesulfovibrio</taxon>
    </lineage>
</organism>
<protein>
    <recommendedName>
        <fullName evidence="4">Lipoprotein</fullName>
    </recommendedName>
</protein>